<dbReference type="OrthoDB" id="4020988at2759"/>
<accession>G3B4X2</accession>
<gene>
    <name evidence="1" type="ORF">CANTEDRAFT_93515</name>
</gene>
<dbReference type="Proteomes" id="UP000000707">
    <property type="component" value="Unassembled WGS sequence"/>
</dbReference>
<protein>
    <submittedName>
        <fullName evidence="1">Uncharacterized protein</fullName>
    </submittedName>
</protein>
<proteinExistence type="predicted"/>
<dbReference type="AlphaFoldDB" id="G3B4X2"/>
<dbReference type="EMBL" id="GL996521">
    <property type="protein sequence ID" value="EGV64011.1"/>
    <property type="molecule type" value="Genomic_DNA"/>
</dbReference>
<dbReference type="STRING" id="590646.G3B4X2"/>
<dbReference type="HOGENOM" id="CLU_031204_0_0_1"/>
<reference evidence="1 2" key="1">
    <citation type="journal article" date="2011" name="Proc. Natl. Acad. Sci. U.S.A.">
        <title>Comparative genomics of xylose-fermenting fungi for enhanced biofuel production.</title>
        <authorList>
            <person name="Wohlbach D.J."/>
            <person name="Kuo A."/>
            <person name="Sato T.K."/>
            <person name="Potts K.M."/>
            <person name="Salamov A.A."/>
            <person name="LaButti K.M."/>
            <person name="Sun H."/>
            <person name="Clum A."/>
            <person name="Pangilinan J.L."/>
            <person name="Lindquist E.A."/>
            <person name="Lucas S."/>
            <person name="Lapidus A."/>
            <person name="Jin M."/>
            <person name="Gunawan C."/>
            <person name="Balan V."/>
            <person name="Dale B.E."/>
            <person name="Jeffries T.W."/>
            <person name="Zinkel R."/>
            <person name="Barry K.W."/>
            <person name="Grigoriev I.V."/>
            <person name="Gasch A.P."/>
        </authorList>
    </citation>
    <scope>NUCLEOTIDE SEQUENCE [LARGE SCALE GENOMIC DNA]</scope>
    <source>
        <strain evidence="2">ATCC 10573 / BCRC 21748 / CBS 615 / JCM 9827 / NBRC 10315 / NRRL Y-1498 / VKM Y-70</strain>
    </source>
</reference>
<organism evidence="2">
    <name type="scientific">Candida tenuis (strain ATCC 10573 / BCRC 21748 / CBS 615 / JCM 9827 / NBRC 10315 / NRRL Y-1498 / VKM Y-70)</name>
    <name type="common">Yeast</name>
    <name type="synonym">Yamadazyma tenuis</name>
    <dbReference type="NCBI Taxonomy" id="590646"/>
    <lineage>
        <taxon>Eukaryota</taxon>
        <taxon>Fungi</taxon>
        <taxon>Dikarya</taxon>
        <taxon>Ascomycota</taxon>
        <taxon>Saccharomycotina</taxon>
        <taxon>Pichiomycetes</taxon>
        <taxon>Debaryomycetaceae</taxon>
        <taxon>Yamadazyma</taxon>
    </lineage>
</organism>
<dbReference type="SUPFAM" id="SSF82171">
    <property type="entry name" value="DPP6 N-terminal domain-like"/>
    <property type="match status" value="1"/>
</dbReference>
<name>G3B4X2_CANTC</name>
<keyword evidence="2" id="KW-1185">Reference proteome</keyword>
<evidence type="ECO:0000313" key="1">
    <source>
        <dbReference type="EMBL" id="EGV64011.1"/>
    </source>
</evidence>
<sequence>MERDLRVWQVHRTVSAVFEIRSKRLLNSYDRLPADIKIGRIRWEHTLDGVSTKVAVSVENYSIVAIYDIFTYSDPIIIQQEASEGIQDFYWIPPVAEQQQEEEGSYTNSKQLIVYTKNHLQVKLYSLDCVQIVWKLTKPVSKTPIFNPQTPNMWSLVLESRSAEVNDQNPIVYHFYNEGSVSKLLYRFKLPNPLLSDDFDLHWSYSGKWLIYLNSADSLFGFNLQVFNSLGVNKRKFNLSEFIPTGDPIINLNWLNDGLGGDDSPVKFGATEYFVTNISIDSITDYIMVLTSDSEEIEIITISVKDFRVVSREKVRNFVGAQIWRESYDGANIHYVQSKLDVRKEMKIKRVFSFKKKDVKYLVVQFPDSILVNEIIINDETLNSSIVFKPIHYIVTDKIITVKLLMDELVVSTPSHVFAFDFKALRILHEGPTGGQIAYLDEPVVVVYDDDGEPTTAESVYKTDFTTETV</sequence>
<dbReference type="eggNOG" id="ENOG502SWSU">
    <property type="taxonomic scope" value="Eukaryota"/>
</dbReference>
<evidence type="ECO:0000313" key="2">
    <source>
        <dbReference type="Proteomes" id="UP000000707"/>
    </source>
</evidence>